<gene>
    <name evidence="2" type="primary">ybaN</name>
    <name evidence="2" type="ORF">BVI061214_00169</name>
</gene>
<dbReference type="Pfam" id="PF04304">
    <property type="entry name" value="DUF454"/>
    <property type="match status" value="1"/>
</dbReference>
<dbReference type="GO" id="GO:0005886">
    <property type="term" value="C:plasma membrane"/>
    <property type="evidence" value="ECO:0007669"/>
    <property type="project" value="TreeGrafter"/>
</dbReference>
<dbReference type="Proteomes" id="UP000037685">
    <property type="component" value="Unassembled WGS sequence"/>
</dbReference>
<organism evidence="2 3">
    <name type="scientific">Thermus aquaticus</name>
    <dbReference type="NCBI Taxonomy" id="271"/>
    <lineage>
        <taxon>Bacteria</taxon>
        <taxon>Thermotogati</taxon>
        <taxon>Deinococcota</taxon>
        <taxon>Deinococci</taxon>
        <taxon>Thermales</taxon>
        <taxon>Thermaceae</taxon>
        <taxon>Thermus</taxon>
    </lineage>
</organism>
<evidence type="ECO:0000313" key="3">
    <source>
        <dbReference type="Proteomes" id="UP000037685"/>
    </source>
</evidence>
<dbReference type="InterPro" id="IPR007401">
    <property type="entry name" value="DUF454"/>
</dbReference>
<feature type="transmembrane region" description="Helical" evidence="1">
    <location>
        <begin position="72"/>
        <end position="89"/>
    </location>
</feature>
<reference evidence="3" key="1">
    <citation type="submission" date="2015-07" db="EMBL/GenBank/DDBJ databases">
        <authorList>
            <person name="Zylicz-Stachula A."/>
            <person name="Jezewska-Frackowiak J."/>
            <person name="Czajkowska E."/>
            <person name="Skowron P.M."/>
        </authorList>
    </citation>
    <scope>NUCLEOTIDE SEQUENCE [LARGE SCALE GENOMIC DNA]</scope>
    <source>
        <strain evidence="3">ATCC 25104 / DSM 625 / JCM 10724 / NBRC 103206 / NCIMB 11243 / YT-1</strain>
    </source>
</reference>
<name>A0A0M9AE63_THEAQ</name>
<comment type="caution">
    <text evidence="2">The sequence shown here is derived from an EMBL/GenBank/DDBJ whole genome shotgun (WGS) entry which is preliminary data.</text>
</comment>
<dbReference type="PATRIC" id="fig|271.14.peg.262"/>
<feature type="transmembrane region" description="Helical" evidence="1">
    <location>
        <begin position="6"/>
        <end position="38"/>
    </location>
</feature>
<dbReference type="EMBL" id="LHCI01000106">
    <property type="protein sequence ID" value="KOX89025.1"/>
    <property type="molecule type" value="Genomic_DNA"/>
</dbReference>
<keyword evidence="1" id="KW-0472">Membrane</keyword>
<accession>A0A0M9AE63</accession>
<sequence length="120" mass="13286">MRGLALVLGFFFTGLGFLGSLLPVLPSTPFFLLAAYFFSRSNPRLEAWLLSLPKVGPLIRDYREGRGMSRGTKAWATLLILLGAGFSLLRLSHPGAWALLLGLVAYALYFIWKRVPTQEA</sequence>
<keyword evidence="1" id="KW-1133">Transmembrane helix</keyword>
<protein>
    <submittedName>
        <fullName evidence="2">Inner membrane protein YbaN</fullName>
    </submittedName>
</protein>
<dbReference type="PANTHER" id="PTHR35813:SF1">
    <property type="entry name" value="INNER MEMBRANE PROTEIN YBAN"/>
    <property type="match status" value="1"/>
</dbReference>
<keyword evidence="1" id="KW-0812">Transmembrane</keyword>
<evidence type="ECO:0000313" key="2">
    <source>
        <dbReference type="EMBL" id="KOX89025.1"/>
    </source>
</evidence>
<feature type="transmembrane region" description="Helical" evidence="1">
    <location>
        <begin position="95"/>
        <end position="112"/>
    </location>
</feature>
<dbReference type="RefSeq" id="WP_053766955.1">
    <property type="nucleotide sequence ID" value="NZ_LHCI01000106.1"/>
</dbReference>
<proteinExistence type="predicted"/>
<dbReference type="PANTHER" id="PTHR35813">
    <property type="entry name" value="INNER MEMBRANE PROTEIN YBAN"/>
    <property type="match status" value="1"/>
</dbReference>
<dbReference type="AlphaFoldDB" id="A0A0M9AE63"/>
<dbReference type="PIRSF" id="PIRSF016789">
    <property type="entry name" value="DUF454"/>
    <property type="match status" value="1"/>
</dbReference>
<evidence type="ECO:0000256" key="1">
    <source>
        <dbReference type="SAM" id="Phobius"/>
    </source>
</evidence>